<comment type="caution">
    <text evidence="5">The sequence shown here is derived from an EMBL/GenBank/DDBJ whole genome shotgun (WGS) entry which is preliminary data.</text>
</comment>
<dbReference type="Gene3D" id="1.10.10.10">
    <property type="entry name" value="Winged helix-like DNA-binding domain superfamily/Winged helix DNA-binding domain"/>
    <property type="match status" value="1"/>
</dbReference>
<organism evidence="5 6">
    <name type="scientific">Alicyclobacillus ferrooxydans</name>
    <dbReference type="NCBI Taxonomy" id="471514"/>
    <lineage>
        <taxon>Bacteria</taxon>
        <taxon>Bacillati</taxon>
        <taxon>Bacillota</taxon>
        <taxon>Bacilli</taxon>
        <taxon>Bacillales</taxon>
        <taxon>Alicyclobacillaceae</taxon>
        <taxon>Alicyclobacillus</taxon>
    </lineage>
</organism>
<evidence type="ECO:0000256" key="3">
    <source>
        <dbReference type="ARBA" id="ARBA00023163"/>
    </source>
</evidence>
<dbReference type="SMART" id="SM00418">
    <property type="entry name" value="HTH_ARSR"/>
    <property type="match status" value="1"/>
</dbReference>
<keyword evidence="3" id="KW-0804">Transcription</keyword>
<dbReference type="RefSeq" id="WP_054969085.1">
    <property type="nucleotide sequence ID" value="NZ_LJCO01000045.1"/>
</dbReference>
<dbReference type="PANTHER" id="PTHR33154">
    <property type="entry name" value="TRANSCRIPTIONAL REGULATOR, ARSR FAMILY"/>
    <property type="match status" value="1"/>
</dbReference>
<dbReference type="Pfam" id="PF01022">
    <property type="entry name" value="HTH_5"/>
    <property type="match status" value="1"/>
</dbReference>
<dbReference type="PROSITE" id="PS50987">
    <property type="entry name" value="HTH_ARSR_2"/>
    <property type="match status" value="1"/>
</dbReference>
<evidence type="ECO:0000259" key="4">
    <source>
        <dbReference type="PROSITE" id="PS50987"/>
    </source>
</evidence>
<dbReference type="SUPFAM" id="SSF46785">
    <property type="entry name" value="Winged helix' DNA-binding domain"/>
    <property type="match status" value="1"/>
</dbReference>
<reference evidence="5 6" key="1">
    <citation type="submission" date="2015-09" db="EMBL/GenBank/DDBJ databases">
        <title>Draft genome sequence of Alicyclobacillus ferrooxydans DSM 22381.</title>
        <authorList>
            <person name="Hemp J."/>
        </authorList>
    </citation>
    <scope>NUCLEOTIDE SEQUENCE [LARGE SCALE GENOMIC DNA]</scope>
    <source>
        <strain evidence="5 6">TC-34</strain>
    </source>
</reference>
<dbReference type="CDD" id="cd00090">
    <property type="entry name" value="HTH_ARSR"/>
    <property type="match status" value="1"/>
</dbReference>
<evidence type="ECO:0000313" key="6">
    <source>
        <dbReference type="Proteomes" id="UP000050482"/>
    </source>
</evidence>
<evidence type="ECO:0000256" key="2">
    <source>
        <dbReference type="ARBA" id="ARBA00023125"/>
    </source>
</evidence>
<dbReference type="STRING" id="471514.AN477_10355"/>
<dbReference type="InterPro" id="IPR011991">
    <property type="entry name" value="ArsR-like_HTH"/>
</dbReference>
<name>A0A0P9EKS9_9BACL</name>
<keyword evidence="6" id="KW-1185">Reference proteome</keyword>
<dbReference type="GO" id="GO:0003677">
    <property type="term" value="F:DNA binding"/>
    <property type="evidence" value="ECO:0007669"/>
    <property type="project" value="UniProtKB-KW"/>
</dbReference>
<dbReference type="EMBL" id="LJCO01000045">
    <property type="protein sequence ID" value="KPV43780.1"/>
    <property type="molecule type" value="Genomic_DNA"/>
</dbReference>
<dbReference type="PATRIC" id="fig|471514.4.peg.5123"/>
<dbReference type="Proteomes" id="UP000050482">
    <property type="component" value="Unassembled WGS sequence"/>
</dbReference>
<evidence type="ECO:0000256" key="1">
    <source>
        <dbReference type="ARBA" id="ARBA00023015"/>
    </source>
</evidence>
<keyword evidence="2" id="KW-0238">DNA-binding</keyword>
<dbReference type="InterPro" id="IPR051081">
    <property type="entry name" value="HTH_MetalResp_TranReg"/>
</dbReference>
<dbReference type="InterPro" id="IPR036390">
    <property type="entry name" value="WH_DNA-bd_sf"/>
</dbReference>
<feature type="domain" description="HTH arsR-type" evidence="4">
    <location>
        <begin position="6"/>
        <end position="114"/>
    </location>
</feature>
<keyword evidence="1" id="KW-0805">Transcription regulation</keyword>
<proteinExistence type="predicted"/>
<accession>A0A0P9EKS9</accession>
<dbReference type="NCBIfam" id="NF033788">
    <property type="entry name" value="HTH_metalloreg"/>
    <property type="match status" value="1"/>
</dbReference>
<dbReference type="AlphaFoldDB" id="A0A0P9EKS9"/>
<evidence type="ECO:0000313" key="5">
    <source>
        <dbReference type="EMBL" id="KPV43780.1"/>
    </source>
</evidence>
<protein>
    <recommendedName>
        <fullName evidence="4">HTH arsR-type domain-containing protein</fullName>
    </recommendedName>
</protein>
<dbReference type="GO" id="GO:0003700">
    <property type="term" value="F:DNA-binding transcription factor activity"/>
    <property type="evidence" value="ECO:0007669"/>
    <property type="project" value="InterPro"/>
</dbReference>
<gene>
    <name evidence="5" type="ORF">AN477_10355</name>
</gene>
<dbReference type="InterPro" id="IPR001845">
    <property type="entry name" value="HTH_ArsR_DNA-bd_dom"/>
</dbReference>
<dbReference type="PANTHER" id="PTHR33154:SF33">
    <property type="entry name" value="TRANSCRIPTIONAL REPRESSOR SDPR"/>
    <property type="match status" value="1"/>
</dbReference>
<dbReference type="InterPro" id="IPR036388">
    <property type="entry name" value="WH-like_DNA-bd_sf"/>
</dbReference>
<sequence>MSHLKTKSGRNIVIDDVFKALSDATRRSLLETLGKREFFCSVDGQTVDGICVQDLSSLLQVPQSTISRHLTILRQAGLVDHQQKGVWHYYFCNHDTIHLVELWLKTLRESSEKETTMEGDKEGRIEGERL</sequence>